<dbReference type="EMBL" id="VMGN01000004">
    <property type="protein sequence ID" value="TSC94900.1"/>
    <property type="molecule type" value="Genomic_DNA"/>
</dbReference>
<dbReference type="Pfam" id="PF05258">
    <property type="entry name" value="DciA"/>
    <property type="match status" value="1"/>
</dbReference>
<dbReference type="AlphaFoldDB" id="A0A554LPV3"/>
<dbReference type="InterPro" id="IPR007922">
    <property type="entry name" value="DciA-like"/>
</dbReference>
<evidence type="ECO:0008006" key="3">
    <source>
        <dbReference type="Google" id="ProtNLM"/>
    </source>
</evidence>
<gene>
    <name evidence="1" type="ORF">Athens101428_106</name>
</gene>
<evidence type="ECO:0000313" key="1">
    <source>
        <dbReference type="EMBL" id="TSC94900.1"/>
    </source>
</evidence>
<protein>
    <recommendedName>
        <fullName evidence="3">DUF721 domain-containing protein</fullName>
    </recommendedName>
</protein>
<proteinExistence type="predicted"/>
<comment type="caution">
    <text evidence="1">The sequence shown here is derived from an EMBL/GenBank/DDBJ whole genome shotgun (WGS) entry which is preliminary data.</text>
</comment>
<dbReference type="Proteomes" id="UP000316495">
    <property type="component" value="Unassembled WGS sequence"/>
</dbReference>
<accession>A0A554LPV3</accession>
<evidence type="ECO:0000313" key="2">
    <source>
        <dbReference type="Proteomes" id="UP000316495"/>
    </source>
</evidence>
<organism evidence="1 2">
    <name type="scientific">Candidatus Berkelbacteria bacterium Athens1014_28</name>
    <dbReference type="NCBI Taxonomy" id="2017145"/>
    <lineage>
        <taxon>Bacteria</taxon>
        <taxon>Candidatus Berkelbacteria</taxon>
    </lineage>
</organism>
<sequence length="96" mass="11238">MKALNSLIKKRNKKIVKEIALDDKTIFYIFDRIIKNEYGQTGIVRVRPDYFKKGKLFIKTHSSAWASEIMLDREKIIGKINKEIGKKEVIELVVRS</sequence>
<name>A0A554LPV3_9BACT</name>
<reference evidence="1 2" key="1">
    <citation type="submission" date="2017-07" db="EMBL/GenBank/DDBJ databases">
        <title>Mechanisms for carbon and nitrogen cycling indicate functional differentiation within the Candidate Phyla Radiation.</title>
        <authorList>
            <person name="Danczak R.E."/>
            <person name="Johnston M.D."/>
            <person name="Kenah C."/>
            <person name="Slattery M."/>
            <person name="Wrighton K.C."/>
            <person name="Wilkins M.J."/>
        </authorList>
    </citation>
    <scope>NUCLEOTIDE SEQUENCE [LARGE SCALE GENOMIC DNA]</scope>
    <source>
        <strain evidence="1">Athens1014_28</strain>
    </source>
</reference>